<evidence type="ECO:0000259" key="2">
    <source>
        <dbReference type="PROSITE" id="PS50879"/>
    </source>
</evidence>
<dbReference type="EMBL" id="CM000157">
    <property type="protein sequence ID" value="KRJ98752.1"/>
    <property type="molecule type" value="Genomic_DNA"/>
</dbReference>
<reference evidence="3 4" key="2">
    <citation type="journal article" date="2007" name="PLoS Biol.">
        <title>Principles of genome evolution in the Drosophila melanogaster species group.</title>
        <authorList>
            <person name="Ranz J.M."/>
            <person name="Maurin D."/>
            <person name="Chan Y.S."/>
            <person name="von Grotthuss M."/>
            <person name="Hillier L.W."/>
            <person name="Roote J."/>
            <person name="Ashburner M."/>
            <person name="Bergman C.M."/>
        </authorList>
    </citation>
    <scope>NUCLEOTIDE SEQUENCE [LARGE SCALE GENOMIC DNA]</scope>
    <source>
        <strain evidence="4">Tai18E2 / Tucson 14021-0261.01</strain>
    </source>
</reference>
<sequence length="270" mass="29558">MAGGVGSGIYCTDPEMRVSYKLPSQCSIFQAEVFAIGKAAELALSIDRPHEAVNLFVDSQAAIRSMPSSTVSSKSVLASRQALDILSTTTSVRIYWVPSHQDIDGNETADELAKEGVGLANERSENVPVSLRTLQSELERRPTHEPKADGKELPPPAKIMCKERNVKLIHYVLHLPRKDCRMLVGILTGHCLAAAHAVKLGITYNARCRKCDEFEAICKCPTLSKARINYLGAPVLASVEDASKKKPGELLLFAKTTSILKDFEIRENIL</sequence>
<dbReference type="AlphaFoldDB" id="A0A0R1DU93"/>
<dbReference type="OrthoDB" id="7869331at2759"/>
<name>A0A0R1DU93_DROYA</name>
<gene>
    <name evidence="3" type="primary">Dyak\GE28446</name>
    <name evidence="3" type="synonym">GE28446</name>
    <name evidence="3" type="ORF">Dyak_GE28446</name>
</gene>
<dbReference type="Pfam" id="PF00075">
    <property type="entry name" value="RNase_H"/>
    <property type="match status" value="1"/>
</dbReference>
<accession>A0A0R1DU93</accession>
<dbReference type="InterPro" id="IPR002156">
    <property type="entry name" value="RNaseH_domain"/>
</dbReference>
<evidence type="ECO:0000256" key="1">
    <source>
        <dbReference type="SAM" id="MobiDB-lite"/>
    </source>
</evidence>
<dbReference type="PROSITE" id="PS50879">
    <property type="entry name" value="RNASE_H_1"/>
    <property type="match status" value="1"/>
</dbReference>
<dbReference type="InterPro" id="IPR036397">
    <property type="entry name" value="RNaseH_sf"/>
</dbReference>
<evidence type="ECO:0000313" key="3">
    <source>
        <dbReference type="EMBL" id="KRJ98752.1"/>
    </source>
</evidence>
<evidence type="ECO:0000313" key="4">
    <source>
        <dbReference type="Proteomes" id="UP000002282"/>
    </source>
</evidence>
<dbReference type="SMR" id="A0A0R1DU93"/>
<dbReference type="InterPro" id="IPR012337">
    <property type="entry name" value="RNaseH-like_sf"/>
</dbReference>
<organism evidence="3 4">
    <name type="scientific">Drosophila yakuba</name>
    <name type="common">Fruit fly</name>
    <dbReference type="NCBI Taxonomy" id="7245"/>
    <lineage>
        <taxon>Eukaryota</taxon>
        <taxon>Metazoa</taxon>
        <taxon>Ecdysozoa</taxon>
        <taxon>Arthropoda</taxon>
        <taxon>Hexapoda</taxon>
        <taxon>Insecta</taxon>
        <taxon>Pterygota</taxon>
        <taxon>Neoptera</taxon>
        <taxon>Endopterygota</taxon>
        <taxon>Diptera</taxon>
        <taxon>Brachycera</taxon>
        <taxon>Muscomorpha</taxon>
        <taxon>Ephydroidea</taxon>
        <taxon>Drosophilidae</taxon>
        <taxon>Drosophila</taxon>
        <taxon>Sophophora</taxon>
    </lineage>
</organism>
<proteinExistence type="predicted"/>
<dbReference type="GO" id="GO:0004523">
    <property type="term" value="F:RNA-DNA hybrid ribonuclease activity"/>
    <property type="evidence" value="ECO:0007669"/>
    <property type="project" value="InterPro"/>
</dbReference>
<feature type="region of interest" description="Disordered" evidence="1">
    <location>
        <begin position="135"/>
        <end position="156"/>
    </location>
</feature>
<keyword evidence="4" id="KW-1185">Reference proteome</keyword>
<dbReference type="SUPFAM" id="SSF53098">
    <property type="entry name" value="Ribonuclease H-like"/>
    <property type="match status" value="1"/>
</dbReference>
<dbReference type="KEGG" id="dya:Dyak_GE28446"/>
<dbReference type="Proteomes" id="UP000002282">
    <property type="component" value="Chromosome 2L"/>
</dbReference>
<feature type="compositionally biased region" description="Basic and acidic residues" evidence="1">
    <location>
        <begin position="137"/>
        <end position="152"/>
    </location>
</feature>
<dbReference type="Gene3D" id="3.30.420.10">
    <property type="entry name" value="Ribonuclease H-like superfamily/Ribonuclease H"/>
    <property type="match status" value="1"/>
</dbReference>
<dbReference type="GO" id="GO:0003676">
    <property type="term" value="F:nucleic acid binding"/>
    <property type="evidence" value="ECO:0007669"/>
    <property type="project" value="InterPro"/>
</dbReference>
<protein>
    <recommendedName>
        <fullName evidence="2">RNase H type-1 domain-containing protein</fullName>
    </recommendedName>
</protein>
<dbReference type="CDD" id="cd09276">
    <property type="entry name" value="Rnase_HI_RT_non_LTR"/>
    <property type="match status" value="1"/>
</dbReference>
<reference evidence="3 4" key="1">
    <citation type="journal article" date="2007" name="Nature">
        <title>Evolution of genes and genomes on the Drosophila phylogeny.</title>
        <authorList>
            <consortium name="Drosophila 12 Genomes Consortium"/>
            <person name="Clark A.G."/>
            <person name="Eisen M.B."/>
            <person name="Smith D.R."/>
            <person name="Bergman C.M."/>
            <person name="Oliver B."/>
            <person name="Markow T.A."/>
            <person name="Kaufman T.C."/>
            <person name="Kellis M."/>
            <person name="Gelbart W."/>
            <person name="Iyer V.N."/>
            <person name="Pollard D.A."/>
            <person name="Sackton T.B."/>
            <person name="Larracuente A.M."/>
            <person name="Singh N.D."/>
            <person name="Abad J.P."/>
            <person name="Abt D.N."/>
            <person name="Adryan B."/>
            <person name="Aguade M."/>
            <person name="Akashi H."/>
            <person name="Anderson W.W."/>
            <person name="Aquadro C.F."/>
            <person name="Ardell D.H."/>
            <person name="Arguello R."/>
            <person name="Artieri C.G."/>
            <person name="Barbash D.A."/>
            <person name="Barker D."/>
            <person name="Barsanti P."/>
            <person name="Batterham P."/>
            <person name="Batzoglou S."/>
            <person name="Begun D."/>
            <person name="Bhutkar A."/>
            <person name="Blanco E."/>
            <person name="Bosak S.A."/>
            <person name="Bradley R.K."/>
            <person name="Brand A.D."/>
            <person name="Brent M.R."/>
            <person name="Brooks A.N."/>
            <person name="Brown R.H."/>
            <person name="Butlin R.K."/>
            <person name="Caggese C."/>
            <person name="Calvi B.R."/>
            <person name="Bernardo de Carvalho A."/>
            <person name="Caspi A."/>
            <person name="Castrezana S."/>
            <person name="Celniker S.E."/>
            <person name="Chang J.L."/>
            <person name="Chapple C."/>
            <person name="Chatterji S."/>
            <person name="Chinwalla A."/>
            <person name="Civetta A."/>
            <person name="Clifton S.W."/>
            <person name="Comeron J.M."/>
            <person name="Costello J.C."/>
            <person name="Coyne J.A."/>
            <person name="Daub J."/>
            <person name="David R.G."/>
            <person name="Delcher A.L."/>
            <person name="Delehaunty K."/>
            <person name="Do C.B."/>
            <person name="Ebling H."/>
            <person name="Edwards K."/>
            <person name="Eickbush T."/>
            <person name="Evans J.D."/>
            <person name="Filipski A."/>
            <person name="Findeiss S."/>
            <person name="Freyhult E."/>
            <person name="Fulton L."/>
            <person name="Fulton R."/>
            <person name="Garcia A.C."/>
            <person name="Gardiner A."/>
            <person name="Garfield D.A."/>
            <person name="Garvin B.E."/>
            <person name="Gibson G."/>
            <person name="Gilbert D."/>
            <person name="Gnerre S."/>
            <person name="Godfrey J."/>
            <person name="Good R."/>
            <person name="Gotea V."/>
            <person name="Gravely B."/>
            <person name="Greenberg A.J."/>
            <person name="Griffiths-Jones S."/>
            <person name="Gross S."/>
            <person name="Guigo R."/>
            <person name="Gustafson E.A."/>
            <person name="Haerty W."/>
            <person name="Hahn M.W."/>
            <person name="Halligan D.L."/>
            <person name="Halpern A.L."/>
            <person name="Halter G.M."/>
            <person name="Han M.V."/>
            <person name="Heger A."/>
            <person name="Hillier L."/>
            <person name="Hinrichs A.S."/>
            <person name="Holmes I."/>
            <person name="Hoskins R.A."/>
            <person name="Hubisz M.J."/>
            <person name="Hultmark D."/>
            <person name="Huntley M.A."/>
            <person name="Jaffe D.B."/>
            <person name="Jagadeeshan S."/>
            <person name="Jeck W.R."/>
            <person name="Johnson J."/>
            <person name="Jones C.D."/>
            <person name="Jordan W.C."/>
            <person name="Karpen G.H."/>
            <person name="Kataoka E."/>
            <person name="Keightley P.D."/>
            <person name="Kheradpour P."/>
            <person name="Kirkness E.F."/>
            <person name="Koerich L.B."/>
            <person name="Kristiansen K."/>
            <person name="Kudrna D."/>
            <person name="Kulathinal R.J."/>
            <person name="Kumar S."/>
            <person name="Kwok R."/>
            <person name="Lander E."/>
            <person name="Langley C.H."/>
            <person name="Lapoint R."/>
            <person name="Lazzaro B.P."/>
            <person name="Lee S.J."/>
            <person name="Levesque L."/>
            <person name="Li R."/>
            <person name="Lin C.F."/>
            <person name="Lin M.F."/>
            <person name="Lindblad-Toh K."/>
            <person name="Llopart A."/>
            <person name="Long M."/>
            <person name="Low L."/>
            <person name="Lozovsky E."/>
            <person name="Lu J."/>
            <person name="Luo M."/>
            <person name="Machado C.A."/>
            <person name="Makalowski W."/>
            <person name="Marzo M."/>
            <person name="Matsuda M."/>
            <person name="Matzkin L."/>
            <person name="McAllister B."/>
            <person name="McBride C.S."/>
            <person name="McKernan B."/>
            <person name="McKernan K."/>
            <person name="Mendez-Lago M."/>
            <person name="Minx P."/>
            <person name="Mollenhauer M.U."/>
            <person name="Montooth K."/>
            <person name="Mount S.M."/>
            <person name="Mu X."/>
            <person name="Myers E."/>
            <person name="Negre B."/>
            <person name="Newfeld S."/>
            <person name="Nielsen R."/>
            <person name="Noor M.A."/>
            <person name="O'Grady P."/>
            <person name="Pachter L."/>
            <person name="Papaceit M."/>
            <person name="Parisi M.J."/>
            <person name="Parisi M."/>
            <person name="Parts L."/>
            <person name="Pedersen J.S."/>
            <person name="Pesole G."/>
            <person name="Phillippy A.M."/>
            <person name="Ponting C.P."/>
            <person name="Pop M."/>
            <person name="Porcelli D."/>
            <person name="Powell J.R."/>
            <person name="Prohaska S."/>
            <person name="Pruitt K."/>
            <person name="Puig M."/>
            <person name="Quesneville H."/>
            <person name="Ram K.R."/>
            <person name="Rand D."/>
            <person name="Rasmussen M.D."/>
            <person name="Reed L.K."/>
            <person name="Reenan R."/>
            <person name="Reily A."/>
            <person name="Remington K.A."/>
            <person name="Rieger T.T."/>
            <person name="Ritchie M.G."/>
            <person name="Robin C."/>
            <person name="Rogers Y.H."/>
            <person name="Rohde C."/>
            <person name="Rozas J."/>
            <person name="Rubenfield M.J."/>
            <person name="Ruiz A."/>
            <person name="Russo S."/>
            <person name="Salzberg S.L."/>
            <person name="Sanchez-Gracia A."/>
            <person name="Saranga D.J."/>
            <person name="Sato H."/>
            <person name="Schaeffer S.W."/>
            <person name="Schatz M.C."/>
            <person name="Schlenke T."/>
            <person name="Schwartz R."/>
            <person name="Segarra C."/>
            <person name="Singh R.S."/>
            <person name="Sirot L."/>
            <person name="Sirota M."/>
            <person name="Sisneros N.B."/>
            <person name="Smith C.D."/>
            <person name="Smith T.F."/>
            <person name="Spieth J."/>
            <person name="Stage D.E."/>
            <person name="Stark A."/>
            <person name="Stephan W."/>
            <person name="Strausberg R.L."/>
            <person name="Strempel S."/>
            <person name="Sturgill D."/>
            <person name="Sutton G."/>
            <person name="Sutton G.G."/>
            <person name="Tao W."/>
            <person name="Teichmann S."/>
            <person name="Tobari Y.N."/>
            <person name="Tomimura Y."/>
            <person name="Tsolas J.M."/>
            <person name="Valente V.L."/>
            <person name="Venter E."/>
            <person name="Venter J.C."/>
            <person name="Vicario S."/>
            <person name="Vieira F.G."/>
            <person name="Vilella A.J."/>
            <person name="Villasante A."/>
            <person name="Walenz B."/>
            <person name="Wang J."/>
            <person name="Wasserman M."/>
            <person name="Watts T."/>
            <person name="Wilson D."/>
            <person name="Wilson R.K."/>
            <person name="Wing R.A."/>
            <person name="Wolfner M.F."/>
            <person name="Wong A."/>
            <person name="Wong G.K."/>
            <person name="Wu C.I."/>
            <person name="Wu G."/>
            <person name="Yamamoto D."/>
            <person name="Yang H.P."/>
            <person name="Yang S.P."/>
            <person name="Yorke J.A."/>
            <person name="Yoshida K."/>
            <person name="Zdobnov E."/>
            <person name="Zhang P."/>
            <person name="Zhang Y."/>
            <person name="Zimin A.V."/>
            <person name="Baldwin J."/>
            <person name="Abdouelleil A."/>
            <person name="Abdulkadir J."/>
            <person name="Abebe A."/>
            <person name="Abera B."/>
            <person name="Abreu J."/>
            <person name="Acer S.C."/>
            <person name="Aftuck L."/>
            <person name="Alexander A."/>
            <person name="An P."/>
            <person name="Anderson E."/>
            <person name="Anderson S."/>
            <person name="Arachi H."/>
            <person name="Azer M."/>
            <person name="Bachantsang P."/>
            <person name="Barry A."/>
            <person name="Bayul T."/>
            <person name="Berlin A."/>
            <person name="Bessette D."/>
            <person name="Bloom T."/>
            <person name="Blye J."/>
            <person name="Boguslavskiy L."/>
            <person name="Bonnet C."/>
            <person name="Boukhgalter B."/>
            <person name="Bourzgui I."/>
            <person name="Brown A."/>
            <person name="Cahill P."/>
            <person name="Channer S."/>
            <person name="Cheshatsang Y."/>
            <person name="Chuda L."/>
            <person name="Citroen M."/>
            <person name="Collymore A."/>
            <person name="Cooke P."/>
            <person name="Costello M."/>
            <person name="D'Aco K."/>
            <person name="Daza R."/>
            <person name="De Haan G."/>
            <person name="DeGray S."/>
            <person name="DeMaso C."/>
            <person name="Dhargay N."/>
            <person name="Dooley K."/>
            <person name="Dooley E."/>
            <person name="Doricent M."/>
            <person name="Dorje P."/>
            <person name="Dorjee K."/>
            <person name="Dupes A."/>
            <person name="Elong R."/>
            <person name="Falk J."/>
            <person name="Farina A."/>
            <person name="Faro S."/>
            <person name="Ferguson D."/>
            <person name="Fisher S."/>
            <person name="Foley C.D."/>
            <person name="Franke A."/>
            <person name="Friedrich D."/>
            <person name="Gadbois L."/>
            <person name="Gearin G."/>
            <person name="Gearin C.R."/>
            <person name="Giannoukos G."/>
            <person name="Goode T."/>
            <person name="Graham J."/>
            <person name="Grandbois E."/>
            <person name="Grewal S."/>
            <person name="Gyaltsen K."/>
            <person name="Hafez N."/>
            <person name="Hagos B."/>
            <person name="Hall J."/>
            <person name="Henson C."/>
            <person name="Hollinger A."/>
            <person name="Honan T."/>
            <person name="Huard M.D."/>
            <person name="Hughes L."/>
            <person name="Hurhula B."/>
            <person name="Husby M.E."/>
            <person name="Kamat A."/>
            <person name="Kanga B."/>
            <person name="Kashin S."/>
            <person name="Khazanovich D."/>
            <person name="Kisner P."/>
            <person name="Lance K."/>
            <person name="Lara M."/>
            <person name="Lee W."/>
            <person name="Lennon N."/>
            <person name="Letendre F."/>
            <person name="LeVine R."/>
            <person name="Lipovsky A."/>
            <person name="Liu X."/>
            <person name="Liu J."/>
            <person name="Liu S."/>
            <person name="Lokyitsang T."/>
            <person name="Lokyitsang Y."/>
            <person name="Lubonja R."/>
            <person name="Lui A."/>
            <person name="MacDonald P."/>
            <person name="Magnisalis V."/>
            <person name="Maru K."/>
            <person name="Matthews C."/>
            <person name="McCusker W."/>
            <person name="McDonough S."/>
            <person name="Mehta T."/>
            <person name="Meldrim J."/>
            <person name="Meneus L."/>
            <person name="Mihai O."/>
            <person name="Mihalev A."/>
            <person name="Mihova T."/>
            <person name="Mittelman R."/>
            <person name="Mlenga V."/>
            <person name="Montmayeur A."/>
            <person name="Mulrain L."/>
            <person name="Navidi A."/>
            <person name="Naylor J."/>
            <person name="Negash T."/>
            <person name="Nguyen T."/>
            <person name="Nguyen N."/>
            <person name="Nicol R."/>
            <person name="Norbu C."/>
            <person name="Norbu N."/>
            <person name="Novod N."/>
            <person name="O'Neill B."/>
            <person name="Osman S."/>
            <person name="Markiewicz E."/>
            <person name="Oyono O.L."/>
            <person name="Patti C."/>
            <person name="Phunkhang P."/>
            <person name="Pierre F."/>
            <person name="Priest M."/>
            <person name="Raghuraman S."/>
            <person name="Rege F."/>
            <person name="Reyes R."/>
            <person name="Rise C."/>
            <person name="Rogov P."/>
            <person name="Ross K."/>
            <person name="Ryan E."/>
            <person name="Settipalli S."/>
            <person name="Shea T."/>
            <person name="Sherpa N."/>
            <person name="Shi L."/>
            <person name="Shih D."/>
            <person name="Sparrow T."/>
            <person name="Spaulding J."/>
            <person name="Stalker J."/>
            <person name="Stange-Thomann N."/>
            <person name="Stavropoulos S."/>
            <person name="Stone C."/>
            <person name="Strader C."/>
            <person name="Tesfaye S."/>
            <person name="Thomson T."/>
            <person name="Thoulutsang Y."/>
            <person name="Thoulutsang D."/>
            <person name="Topham K."/>
            <person name="Topping I."/>
            <person name="Tsamla T."/>
            <person name="Vassiliev H."/>
            <person name="Vo A."/>
            <person name="Wangchuk T."/>
            <person name="Wangdi T."/>
            <person name="Weiand M."/>
            <person name="Wilkinson J."/>
            <person name="Wilson A."/>
            <person name="Yadav S."/>
            <person name="Young G."/>
            <person name="Yu Q."/>
            <person name="Zembek L."/>
            <person name="Zhong D."/>
            <person name="Zimmer A."/>
            <person name="Zwirko Z."/>
            <person name="Jaffe D.B."/>
            <person name="Alvarez P."/>
            <person name="Brockman W."/>
            <person name="Butler J."/>
            <person name="Chin C."/>
            <person name="Gnerre S."/>
            <person name="Grabherr M."/>
            <person name="Kleber M."/>
            <person name="Mauceli E."/>
            <person name="MacCallum I."/>
        </authorList>
    </citation>
    <scope>NUCLEOTIDE SEQUENCE [LARGE SCALE GENOMIC DNA]</scope>
    <source>
        <strain evidence="4">Tai18E2 / Tucson 14021-0261.01</strain>
    </source>
</reference>
<feature type="domain" description="RNase H type-1" evidence="2">
    <location>
        <begin position="1"/>
        <end position="118"/>
    </location>
</feature>